<feature type="compositionally biased region" description="Low complexity" evidence="12">
    <location>
        <begin position="656"/>
        <end position="671"/>
    </location>
</feature>
<evidence type="ECO:0000256" key="2">
    <source>
        <dbReference type="ARBA" id="ARBA00022741"/>
    </source>
</evidence>
<keyword evidence="5 6" id="KW-0067">ATP-binding</keyword>
<evidence type="ECO:0000313" key="16">
    <source>
        <dbReference type="Proteomes" id="UP000001876"/>
    </source>
</evidence>
<dbReference type="InterPro" id="IPR003111">
    <property type="entry name" value="Lon_prtase_N"/>
</dbReference>
<dbReference type="AlphaFoldDB" id="C1MPX3"/>
<evidence type="ECO:0000259" key="14">
    <source>
        <dbReference type="PROSITE" id="PS51787"/>
    </source>
</evidence>
<reference evidence="15 16" key="1">
    <citation type="journal article" date="2009" name="Science">
        <title>Green evolution and dynamic adaptations revealed by genomes of the marine picoeukaryotes Micromonas.</title>
        <authorList>
            <person name="Worden A.Z."/>
            <person name="Lee J.H."/>
            <person name="Mock T."/>
            <person name="Rouze P."/>
            <person name="Simmons M.P."/>
            <person name="Aerts A.L."/>
            <person name="Allen A.E."/>
            <person name="Cuvelier M.L."/>
            <person name="Derelle E."/>
            <person name="Everett M.V."/>
            <person name="Foulon E."/>
            <person name="Grimwood J."/>
            <person name="Gundlach H."/>
            <person name="Henrissat B."/>
            <person name="Napoli C."/>
            <person name="McDonald S.M."/>
            <person name="Parker M.S."/>
            <person name="Rombauts S."/>
            <person name="Salamov A."/>
            <person name="Von Dassow P."/>
            <person name="Badger J.H."/>
            <person name="Coutinho P.M."/>
            <person name="Demir E."/>
            <person name="Dubchak I."/>
            <person name="Gentemann C."/>
            <person name="Eikrem W."/>
            <person name="Gready J.E."/>
            <person name="John U."/>
            <person name="Lanier W."/>
            <person name="Lindquist E.A."/>
            <person name="Lucas S."/>
            <person name="Mayer K.F."/>
            <person name="Moreau H."/>
            <person name="Not F."/>
            <person name="Otillar R."/>
            <person name="Panaud O."/>
            <person name="Pangilinan J."/>
            <person name="Paulsen I."/>
            <person name="Piegu B."/>
            <person name="Poliakov A."/>
            <person name="Robbens S."/>
            <person name="Schmutz J."/>
            <person name="Toulza E."/>
            <person name="Wyss T."/>
            <person name="Zelensky A."/>
            <person name="Zhou K."/>
            <person name="Armbrust E.V."/>
            <person name="Bhattacharya D."/>
            <person name="Goodenough U.W."/>
            <person name="Van de Peer Y."/>
            <person name="Grigoriev I.V."/>
        </authorList>
    </citation>
    <scope>NUCLEOTIDE SEQUENCE [LARGE SCALE GENOMIC DNA]</scope>
    <source>
        <strain evidence="15 16">CCMP1545</strain>
    </source>
</reference>
<dbReference type="InterPro" id="IPR020568">
    <property type="entry name" value="Ribosomal_Su5_D2-typ_SF"/>
</dbReference>
<dbReference type="SUPFAM" id="SSF52540">
    <property type="entry name" value="P-loop containing nucleoside triphosphate hydrolases"/>
    <property type="match status" value="1"/>
</dbReference>
<feature type="active site" evidence="7 9">
    <location>
        <position position="852"/>
    </location>
</feature>
<evidence type="ECO:0000256" key="6">
    <source>
        <dbReference type="PIRNR" id="PIRNR001174"/>
    </source>
</evidence>
<dbReference type="InterPro" id="IPR014721">
    <property type="entry name" value="Ribsml_uS5_D2-typ_fold_subgr"/>
</dbReference>
<dbReference type="InterPro" id="IPR054594">
    <property type="entry name" value="Lon_lid"/>
</dbReference>
<dbReference type="GO" id="GO:0005524">
    <property type="term" value="F:ATP binding"/>
    <property type="evidence" value="ECO:0007669"/>
    <property type="project" value="UniProtKB-KW"/>
</dbReference>
<dbReference type="GeneID" id="9683462"/>
<dbReference type="Gene3D" id="1.20.5.5270">
    <property type="match status" value="1"/>
</dbReference>
<feature type="domain" description="Lon N-terminal" evidence="14">
    <location>
        <begin position="18"/>
        <end position="273"/>
    </location>
</feature>
<dbReference type="InterPro" id="IPR003593">
    <property type="entry name" value="AAA+_ATPase"/>
</dbReference>
<name>C1MPX3_MICPC</name>
<dbReference type="CDD" id="cd19500">
    <property type="entry name" value="RecA-like_Lon"/>
    <property type="match status" value="1"/>
</dbReference>
<keyword evidence="3 6" id="KW-0378">Hydrolase</keyword>
<dbReference type="GO" id="GO:0004176">
    <property type="term" value="F:ATP-dependent peptidase activity"/>
    <property type="evidence" value="ECO:0007669"/>
    <property type="project" value="UniProtKB-UniRule"/>
</dbReference>
<dbReference type="Pfam" id="PF05362">
    <property type="entry name" value="Lon_C"/>
    <property type="match status" value="1"/>
</dbReference>
<dbReference type="STRING" id="564608.C1MPX3"/>
<gene>
    <name evidence="15" type="ORF">MICPUCDRAFT_70910</name>
</gene>
<dbReference type="SUPFAM" id="SSF54211">
    <property type="entry name" value="Ribosomal protein S5 domain 2-like"/>
    <property type="match status" value="1"/>
</dbReference>
<dbReference type="InterPro" id="IPR008268">
    <property type="entry name" value="Peptidase_S16_AS"/>
</dbReference>
<evidence type="ECO:0000256" key="4">
    <source>
        <dbReference type="ARBA" id="ARBA00022825"/>
    </source>
</evidence>
<evidence type="ECO:0000313" key="15">
    <source>
        <dbReference type="EMBL" id="EEH57612.1"/>
    </source>
</evidence>
<dbReference type="InterPro" id="IPR027065">
    <property type="entry name" value="Lon_Prtase"/>
</dbReference>
<evidence type="ECO:0000256" key="3">
    <source>
        <dbReference type="ARBA" id="ARBA00022801"/>
    </source>
</evidence>
<organism evidence="16">
    <name type="scientific">Micromonas pusilla (strain CCMP1545)</name>
    <name type="common">Picoplanktonic green alga</name>
    <dbReference type="NCBI Taxonomy" id="564608"/>
    <lineage>
        <taxon>Eukaryota</taxon>
        <taxon>Viridiplantae</taxon>
        <taxon>Chlorophyta</taxon>
        <taxon>Mamiellophyceae</taxon>
        <taxon>Mamiellales</taxon>
        <taxon>Mamiellaceae</taxon>
        <taxon>Micromonas</taxon>
    </lineage>
</organism>
<feature type="region of interest" description="Disordered" evidence="12">
    <location>
        <begin position="656"/>
        <end position="684"/>
    </location>
</feature>
<dbReference type="Gene3D" id="1.20.58.1480">
    <property type="match status" value="1"/>
</dbReference>
<dbReference type="InterPro" id="IPR027417">
    <property type="entry name" value="P-loop_NTPase"/>
</dbReference>
<evidence type="ECO:0000259" key="13">
    <source>
        <dbReference type="PROSITE" id="PS51786"/>
    </source>
</evidence>
<dbReference type="PIRSF" id="PIRSF001174">
    <property type="entry name" value="Lon_proteas"/>
    <property type="match status" value="1"/>
</dbReference>
<dbReference type="RefSeq" id="XP_003057661.1">
    <property type="nucleotide sequence ID" value="XM_003057615.1"/>
</dbReference>
<dbReference type="Gene3D" id="1.10.8.60">
    <property type="match status" value="1"/>
</dbReference>
<evidence type="ECO:0000256" key="12">
    <source>
        <dbReference type="SAM" id="MobiDB-lite"/>
    </source>
</evidence>
<dbReference type="Proteomes" id="UP000001876">
    <property type="component" value="Unassembled WGS sequence"/>
</dbReference>
<dbReference type="InterPro" id="IPR015947">
    <property type="entry name" value="PUA-like_sf"/>
</dbReference>
<dbReference type="Gene3D" id="3.40.50.300">
    <property type="entry name" value="P-loop containing nucleotide triphosphate hydrolases"/>
    <property type="match status" value="1"/>
</dbReference>
<evidence type="ECO:0000256" key="1">
    <source>
        <dbReference type="ARBA" id="ARBA00022670"/>
    </source>
</evidence>
<feature type="domain" description="Lon proteolytic" evidence="13">
    <location>
        <begin position="714"/>
        <end position="904"/>
    </location>
</feature>
<dbReference type="Pfam" id="PF00004">
    <property type="entry name" value="AAA"/>
    <property type="match status" value="1"/>
</dbReference>
<dbReference type="PROSITE" id="PS51786">
    <property type="entry name" value="LON_PROTEOLYTIC"/>
    <property type="match status" value="1"/>
</dbReference>
<evidence type="ECO:0000256" key="11">
    <source>
        <dbReference type="RuleBase" id="RU000592"/>
    </source>
</evidence>
<dbReference type="OrthoDB" id="565166at2759"/>
<keyword evidence="16" id="KW-1185">Reference proteome</keyword>
<sequence length="917" mass="98896">MSSREQVDAEPRGLPSTLSILPLKDRILLPSSAMKLVLTTPSALALVDDILGAAYVKPGTLYVGVVPVRRDAPPSAGGVTSGASQLDAESFDAEDDADDVRAHLHDVGTAARIIQIARGDRPGMKARSIHWSPYDRSYTLLLEGRCRFELNQLSSTSPFLVAHVRQLDSLSTSPFRDLGGNGRDDGVTADDGELGDMAASFKENARALVDKLEHRKGAARRLKSMLEQAPPHRLADLFVAAFEDSFDARLELLSTTCPKERMRRALALVEAQLHAATVNADVTKKVEGRLTKTQREYLLRQQMAAIREELGEGEGAGEEDDLEKLRAKLLDAAPPAEVLKTAEAELRKLRKMTEQAPAYGVTRGWIETVASLPWSKEAATDVTVEASSMADARAVLDEEHYGLDRVKDRIIEYLAVRRLRPDARPPILCFQGPPGVGKTTLARSIAKVLQRPFQRISLGGVRDEADVRGHRRTYIASMPGRLIQGLKRVGVRDPVMLLDELDKMGSDSRGDPAAAMLEVLDPEQNHAFTDHYMGVPFDLSRITFLATANDPRTIPGPLRDRMEMITVPGYTDEEKLAIACRHVVPKVLEEHGLLHAGREGNNRDANTPRLRIPRDAVELVVRSYTREAGVRGLQRCLESLCRAVAVSVAHESDAAAAGSANGDGGSSPPAALQGTHVIPRGADGVPEVTTELVRAVLGPARFDSNNDDLKDHHGDIPGVVAGLSWTAVGGDLMYIEAAVMPGGGTLQLTGQLGDVIKESALIAMSWHGAGGKAESSATIKTHLAGDGLLRGRSVHVHLPQGAIPKDGPSAGVTMCTALVSLFSDRPARSDTAMTGEVSLRGLVLPVGGVKEKLIAAHQNGIRRVLIPARNVVDVEHEVPAATREALEIVPCVTMADVLENAFEGGYRIDLPRHRARM</sequence>
<comment type="similarity">
    <text evidence="6 9 10">Belongs to the peptidase S16 family.</text>
</comment>
<dbReference type="Gene3D" id="3.30.230.10">
    <property type="match status" value="1"/>
</dbReference>
<protein>
    <recommendedName>
        <fullName evidence="6 11">Lon protease homolog</fullName>
        <ecNumber evidence="6 11">3.4.21.-</ecNumber>
    </recommendedName>
</protein>
<dbReference type="InterPro" id="IPR004815">
    <property type="entry name" value="Lon_bac/euk-typ"/>
</dbReference>
<evidence type="ECO:0000256" key="9">
    <source>
        <dbReference type="PROSITE-ProRule" id="PRU01122"/>
    </source>
</evidence>
<dbReference type="PRINTS" id="PR00830">
    <property type="entry name" value="ENDOLAPTASE"/>
</dbReference>
<keyword evidence="1 6" id="KW-0645">Protease</keyword>
<keyword evidence="4 6" id="KW-0720">Serine protease</keyword>
<dbReference type="InterPro" id="IPR003959">
    <property type="entry name" value="ATPase_AAA_core"/>
</dbReference>
<dbReference type="EC" id="3.4.21.-" evidence="6 11"/>
<dbReference type="Gene3D" id="2.30.130.40">
    <property type="entry name" value="LON domain-like"/>
    <property type="match status" value="1"/>
</dbReference>
<dbReference type="PROSITE" id="PS51787">
    <property type="entry name" value="LON_N"/>
    <property type="match status" value="1"/>
</dbReference>
<dbReference type="SUPFAM" id="SSF88697">
    <property type="entry name" value="PUA domain-like"/>
    <property type="match status" value="1"/>
</dbReference>
<dbReference type="GO" id="GO:0030163">
    <property type="term" value="P:protein catabolic process"/>
    <property type="evidence" value="ECO:0007669"/>
    <property type="project" value="InterPro"/>
</dbReference>
<dbReference type="GO" id="GO:0016887">
    <property type="term" value="F:ATP hydrolysis activity"/>
    <property type="evidence" value="ECO:0007669"/>
    <property type="project" value="InterPro"/>
</dbReference>
<dbReference type="eggNOG" id="KOG2004">
    <property type="taxonomic scope" value="Eukaryota"/>
</dbReference>
<feature type="binding site" evidence="8">
    <location>
        <begin position="432"/>
        <end position="439"/>
    </location>
    <ligand>
        <name>ATP</name>
        <dbReference type="ChEBI" id="CHEBI:30616"/>
    </ligand>
</feature>
<dbReference type="SMART" id="SM00382">
    <property type="entry name" value="AAA"/>
    <property type="match status" value="1"/>
</dbReference>
<dbReference type="Pfam" id="PF22667">
    <property type="entry name" value="Lon_lid"/>
    <property type="match status" value="1"/>
</dbReference>
<keyword evidence="2 6" id="KW-0547">Nucleotide-binding</keyword>
<dbReference type="InterPro" id="IPR046336">
    <property type="entry name" value="Lon_prtase_N_sf"/>
</dbReference>
<dbReference type="NCBIfam" id="TIGR00763">
    <property type="entry name" value="lon"/>
    <property type="match status" value="1"/>
</dbReference>
<evidence type="ECO:0000256" key="8">
    <source>
        <dbReference type="PIRSR" id="PIRSR001174-2"/>
    </source>
</evidence>
<dbReference type="KEGG" id="mpp:MICPUCDRAFT_70910"/>
<dbReference type="Pfam" id="PF02190">
    <property type="entry name" value="LON_substr_bdg"/>
    <property type="match status" value="1"/>
</dbReference>
<evidence type="ECO:0000256" key="7">
    <source>
        <dbReference type="PIRSR" id="PIRSR001174-1"/>
    </source>
</evidence>
<dbReference type="SMART" id="SM00464">
    <property type="entry name" value="LON"/>
    <property type="match status" value="1"/>
</dbReference>
<dbReference type="InterPro" id="IPR008269">
    <property type="entry name" value="Lon_proteolytic"/>
</dbReference>
<evidence type="ECO:0000256" key="5">
    <source>
        <dbReference type="ARBA" id="ARBA00022840"/>
    </source>
</evidence>
<dbReference type="GO" id="GO:0006508">
    <property type="term" value="P:proteolysis"/>
    <property type="evidence" value="ECO:0007669"/>
    <property type="project" value="UniProtKB-KW"/>
</dbReference>
<proteinExistence type="inferred from homology"/>
<dbReference type="EMBL" id="GG663738">
    <property type="protein sequence ID" value="EEH57612.1"/>
    <property type="molecule type" value="Genomic_DNA"/>
</dbReference>
<feature type="active site" evidence="7 9">
    <location>
        <position position="809"/>
    </location>
</feature>
<dbReference type="PANTHER" id="PTHR10046">
    <property type="entry name" value="ATP DEPENDENT LON PROTEASE FAMILY MEMBER"/>
    <property type="match status" value="1"/>
</dbReference>
<accession>C1MPX3</accession>
<dbReference type="PROSITE" id="PS01046">
    <property type="entry name" value="LON_SER"/>
    <property type="match status" value="1"/>
</dbReference>
<dbReference type="GO" id="GO:0004252">
    <property type="term" value="F:serine-type endopeptidase activity"/>
    <property type="evidence" value="ECO:0007669"/>
    <property type="project" value="UniProtKB-UniRule"/>
</dbReference>
<dbReference type="OMA" id="EYFLHQQ"/>
<evidence type="ECO:0000256" key="10">
    <source>
        <dbReference type="RuleBase" id="RU000591"/>
    </source>
</evidence>
<dbReference type="FunFam" id="3.40.50.300:FF:000382">
    <property type="entry name" value="Lon protease homolog 2, peroxisomal"/>
    <property type="match status" value="1"/>
</dbReference>